<accession>A0A139A4L1</accession>
<evidence type="ECO:0000313" key="2">
    <source>
        <dbReference type="Proteomes" id="UP000070544"/>
    </source>
</evidence>
<evidence type="ECO:0000313" key="1">
    <source>
        <dbReference type="EMBL" id="KXS11538.1"/>
    </source>
</evidence>
<dbReference type="InterPro" id="IPR011330">
    <property type="entry name" value="Glyco_hydro/deAcase_b/a-brl"/>
</dbReference>
<dbReference type="SUPFAM" id="SSF88713">
    <property type="entry name" value="Glycoside hydrolase/deacetylase"/>
    <property type="match status" value="1"/>
</dbReference>
<dbReference type="Proteomes" id="UP000070544">
    <property type="component" value="Unassembled WGS sequence"/>
</dbReference>
<dbReference type="EMBL" id="KQ965800">
    <property type="protein sequence ID" value="KXS11538.1"/>
    <property type="molecule type" value="Genomic_DNA"/>
</dbReference>
<gene>
    <name evidence="1" type="ORF">M427DRAFT_138132</name>
</gene>
<dbReference type="AlphaFoldDB" id="A0A139A4L1"/>
<name>A0A139A4L1_GONPJ</name>
<dbReference type="GO" id="GO:0005975">
    <property type="term" value="P:carbohydrate metabolic process"/>
    <property type="evidence" value="ECO:0007669"/>
    <property type="project" value="InterPro"/>
</dbReference>
<dbReference type="OrthoDB" id="5547340at2759"/>
<reference evidence="1 2" key="1">
    <citation type="journal article" date="2015" name="Genome Biol. Evol.">
        <title>Phylogenomic analyses indicate that early fungi evolved digesting cell walls of algal ancestors of land plants.</title>
        <authorList>
            <person name="Chang Y."/>
            <person name="Wang S."/>
            <person name="Sekimoto S."/>
            <person name="Aerts A.L."/>
            <person name="Choi C."/>
            <person name="Clum A."/>
            <person name="LaButti K.M."/>
            <person name="Lindquist E.A."/>
            <person name="Yee Ngan C."/>
            <person name="Ohm R.A."/>
            <person name="Salamov A.A."/>
            <person name="Grigoriev I.V."/>
            <person name="Spatafora J.W."/>
            <person name="Berbee M.L."/>
        </authorList>
    </citation>
    <scope>NUCLEOTIDE SEQUENCE [LARGE SCALE GENOMIC DNA]</scope>
    <source>
        <strain evidence="1 2">JEL478</strain>
    </source>
</reference>
<proteinExistence type="predicted"/>
<keyword evidence="2" id="KW-1185">Reference proteome</keyword>
<organism evidence="1 2">
    <name type="scientific">Gonapodya prolifera (strain JEL478)</name>
    <name type="common">Monoblepharis prolifera</name>
    <dbReference type="NCBI Taxonomy" id="1344416"/>
    <lineage>
        <taxon>Eukaryota</taxon>
        <taxon>Fungi</taxon>
        <taxon>Fungi incertae sedis</taxon>
        <taxon>Chytridiomycota</taxon>
        <taxon>Chytridiomycota incertae sedis</taxon>
        <taxon>Monoblepharidomycetes</taxon>
        <taxon>Monoblepharidales</taxon>
        <taxon>Gonapodyaceae</taxon>
        <taxon>Gonapodya</taxon>
    </lineage>
</organism>
<protein>
    <submittedName>
        <fullName evidence="1">Uncharacterized protein</fullName>
    </submittedName>
</protein>
<sequence length="57" mass="6334">MNALNTVDPKAGNILILDHDVVPTVMALMQQAISLVKSKGKWRFVTMDQCLGTPCYR</sequence>